<accession>A0A9J6NYA6</accession>
<protein>
    <recommendedName>
        <fullName evidence="1">Aminoglycoside phosphotransferase domain-containing protein</fullName>
    </recommendedName>
</protein>
<comment type="caution">
    <text evidence="2">The sequence shown here is derived from an EMBL/GenBank/DDBJ whole genome shotgun (WGS) entry which is preliminary data.</text>
</comment>
<evidence type="ECO:0000313" key="3">
    <source>
        <dbReference type="Proteomes" id="UP001056429"/>
    </source>
</evidence>
<dbReference type="Gene3D" id="3.30.200.20">
    <property type="entry name" value="Phosphorylase Kinase, domain 1"/>
    <property type="match status" value="1"/>
</dbReference>
<dbReference type="AlphaFoldDB" id="A0A9J6NYA6"/>
<dbReference type="Proteomes" id="UP001056429">
    <property type="component" value="Unassembled WGS sequence"/>
</dbReference>
<dbReference type="InterPro" id="IPR011009">
    <property type="entry name" value="Kinase-like_dom_sf"/>
</dbReference>
<dbReference type="Pfam" id="PF01636">
    <property type="entry name" value="APH"/>
    <property type="match status" value="1"/>
</dbReference>
<evidence type="ECO:0000259" key="1">
    <source>
        <dbReference type="Pfam" id="PF01636"/>
    </source>
</evidence>
<organism evidence="2 3">
    <name type="scientific">Oceanirhabdus seepicola</name>
    <dbReference type="NCBI Taxonomy" id="2828781"/>
    <lineage>
        <taxon>Bacteria</taxon>
        <taxon>Bacillati</taxon>
        <taxon>Bacillota</taxon>
        <taxon>Clostridia</taxon>
        <taxon>Eubacteriales</taxon>
        <taxon>Clostridiaceae</taxon>
        <taxon>Oceanirhabdus</taxon>
    </lineage>
</organism>
<dbReference type="RefSeq" id="WP_250858226.1">
    <property type="nucleotide sequence ID" value="NZ_JAGSOJ010000001.1"/>
</dbReference>
<keyword evidence="3" id="KW-1185">Reference proteome</keyword>
<dbReference type="InterPro" id="IPR002575">
    <property type="entry name" value="Aminoglycoside_PTrfase"/>
</dbReference>
<gene>
    <name evidence="2" type="ORF">KDK92_05815</name>
</gene>
<evidence type="ECO:0000313" key="2">
    <source>
        <dbReference type="EMBL" id="MCM1989251.1"/>
    </source>
</evidence>
<name>A0A9J6NYA6_9CLOT</name>
<dbReference type="SUPFAM" id="SSF56112">
    <property type="entry name" value="Protein kinase-like (PK-like)"/>
    <property type="match status" value="1"/>
</dbReference>
<dbReference type="Gene3D" id="3.90.1200.10">
    <property type="match status" value="1"/>
</dbReference>
<reference evidence="2" key="2">
    <citation type="submission" date="2021-04" db="EMBL/GenBank/DDBJ databases">
        <authorList>
            <person name="Dong X."/>
        </authorList>
    </citation>
    <scope>NUCLEOTIDE SEQUENCE</scope>
    <source>
        <strain evidence="2">ZWT</strain>
    </source>
</reference>
<feature type="domain" description="Aminoglycoside phosphotransferase" evidence="1">
    <location>
        <begin position="54"/>
        <end position="242"/>
    </location>
</feature>
<dbReference type="EMBL" id="JAGSOJ010000001">
    <property type="protein sequence ID" value="MCM1989251.1"/>
    <property type="molecule type" value="Genomic_DNA"/>
</dbReference>
<proteinExistence type="predicted"/>
<sequence>MGNELYRKVVDMMNLKFNIEGKLEELNGESIYRYSPVFMCMYDGKKAIIKKTKENEEKAMELFKWEEELRNKGVECVSPIKAINGEFITCVAEEERWVLYPYIEGKRFDGSIKHIRNAGRLLGKIHKAGENKRFFKSGFKFETFDDEFIEEVNDDIKIIKERYKDIISSEVLEEFEKWIKAAIASNYNNVGDRDFPMVDCSWDYKGNNLVYSEEGIPTLIDPDNGGVVPRIIDLALALILFNNEMETAPSRMFSKEEWTVFKDGYYEYTQLNKVEKDAWNDLLKFVFIDEGLWAIVDLETDESERQKEFIKNLIEFNVGDFEL</sequence>
<reference evidence="2" key="1">
    <citation type="journal article" date="2021" name="mSystems">
        <title>Bacteria and Archaea Synergistically Convert Glycine Betaine to Biogenic Methane in the Formosa Cold Seep of the South China Sea.</title>
        <authorList>
            <person name="Li L."/>
            <person name="Zhang W."/>
            <person name="Zhang S."/>
            <person name="Song L."/>
            <person name="Sun Q."/>
            <person name="Zhang H."/>
            <person name="Xiang H."/>
            <person name="Dong X."/>
        </authorList>
    </citation>
    <scope>NUCLEOTIDE SEQUENCE</scope>
    <source>
        <strain evidence="2">ZWT</strain>
    </source>
</reference>